<dbReference type="SUPFAM" id="SSF52821">
    <property type="entry name" value="Rhodanese/Cell cycle control phosphatase"/>
    <property type="match status" value="1"/>
</dbReference>
<evidence type="ECO:0000313" key="2">
    <source>
        <dbReference type="Proteomes" id="UP000824247"/>
    </source>
</evidence>
<proteinExistence type="predicted"/>
<reference evidence="1" key="1">
    <citation type="journal article" date="2021" name="PeerJ">
        <title>Extensive microbial diversity within the chicken gut microbiome revealed by metagenomics and culture.</title>
        <authorList>
            <person name="Gilroy R."/>
            <person name="Ravi A."/>
            <person name="Getino M."/>
            <person name="Pursley I."/>
            <person name="Horton D.L."/>
            <person name="Alikhan N.F."/>
            <person name="Baker D."/>
            <person name="Gharbi K."/>
            <person name="Hall N."/>
            <person name="Watson M."/>
            <person name="Adriaenssens E.M."/>
            <person name="Foster-Nyarko E."/>
            <person name="Jarju S."/>
            <person name="Secka A."/>
            <person name="Antonio M."/>
            <person name="Oren A."/>
            <person name="Chaudhuri R.R."/>
            <person name="La Ragione R."/>
            <person name="Hildebrand F."/>
            <person name="Pallen M.J."/>
        </authorList>
    </citation>
    <scope>NUCLEOTIDE SEQUENCE</scope>
    <source>
        <strain evidence="1">A5-1222</strain>
    </source>
</reference>
<dbReference type="Proteomes" id="UP000824247">
    <property type="component" value="Unassembled WGS sequence"/>
</dbReference>
<sequence length="107" mass="12803">MTIKFVANILNKTIFYQKYKYISLEKLLKIIESPNFIVVEFISSKNENIHHVPNAYQILKTNYENILQYISNKKTIIINNGTIGSRFYYNFLIKNGYHCYILKNNWK</sequence>
<dbReference type="EMBL" id="JAHLFM010000038">
    <property type="protein sequence ID" value="MBU3831003.1"/>
    <property type="molecule type" value="Genomic_DNA"/>
</dbReference>
<organism evidence="1 2">
    <name type="scientific">Candidatus Ureaplasma intestinipullorum</name>
    <dbReference type="NCBI Taxonomy" id="2838770"/>
    <lineage>
        <taxon>Bacteria</taxon>
        <taxon>Bacillati</taxon>
        <taxon>Mycoplasmatota</taxon>
        <taxon>Mycoplasmoidales</taxon>
        <taxon>Mycoplasmoidaceae</taxon>
        <taxon>Ureaplasma</taxon>
    </lineage>
</organism>
<name>A0A9E2NW66_9BACT</name>
<dbReference type="AlphaFoldDB" id="A0A9E2NW66"/>
<protein>
    <recommendedName>
        <fullName evidence="3">Rhodanese domain-containing protein</fullName>
    </recommendedName>
</protein>
<dbReference type="InterPro" id="IPR036873">
    <property type="entry name" value="Rhodanese-like_dom_sf"/>
</dbReference>
<reference evidence="1" key="2">
    <citation type="submission" date="2021-04" db="EMBL/GenBank/DDBJ databases">
        <authorList>
            <person name="Gilroy R."/>
        </authorList>
    </citation>
    <scope>NUCLEOTIDE SEQUENCE</scope>
    <source>
        <strain evidence="1">A5-1222</strain>
    </source>
</reference>
<comment type="caution">
    <text evidence="1">The sequence shown here is derived from an EMBL/GenBank/DDBJ whole genome shotgun (WGS) entry which is preliminary data.</text>
</comment>
<accession>A0A9E2NW66</accession>
<gene>
    <name evidence="1" type="ORF">H9897_02510</name>
</gene>
<evidence type="ECO:0000313" key="1">
    <source>
        <dbReference type="EMBL" id="MBU3831003.1"/>
    </source>
</evidence>
<evidence type="ECO:0008006" key="3">
    <source>
        <dbReference type="Google" id="ProtNLM"/>
    </source>
</evidence>